<dbReference type="SUPFAM" id="SSF53850">
    <property type="entry name" value="Periplasmic binding protein-like II"/>
    <property type="match status" value="1"/>
</dbReference>
<keyword evidence="10" id="KW-0407">Ion channel</keyword>
<dbReference type="Gene3D" id="1.10.287.70">
    <property type="match status" value="1"/>
</dbReference>
<comment type="caution">
    <text evidence="13">The sequence shown here is derived from an EMBL/GenBank/DDBJ whole genome shotgun (WGS) entry which is preliminary data.</text>
</comment>
<evidence type="ECO:0000256" key="11">
    <source>
        <dbReference type="SAM" id="Phobius"/>
    </source>
</evidence>
<name>A0A7J6X684_THATH</name>
<keyword evidence="7 13" id="KW-0675">Receptor</keyword>
<feature type="transmembrane region" description="Helical" evidence="11">
    <location>
        <begin position="214"/>
        <end position="233"/>
    </location>
</feature>
<evidence type="ECO:0000256" key="8">
    <source>
        <dbReference type="ARBA" id="ARBA00023180"/>
    </source>
</evidence>
<evidence type="ECO:0000259" key="12">
    <source>
        <dbReference type="SMART" id="SM00079"/>
    </source>
</evidence>
<dbReference type="Gene3D" id="3.40.50.2300">
    <property type="match status" value="1"/>
</dbReference>
<dbReference type="Proteomes" id="UP000554482">
    <property type="component" value="Unassembled WGS sequence"/>
</dbReference>
<evidence type="ECO:0000256" key="10">
    <source>
        <dbReference type="ARBA" id="ARBA00023303"/>
    </source>
</evidence>
<dbReference type="AlphaFoldDB" id="A0A7J6X684"/>
<dbReference type="PANTHER" id="PTHR18966">
    <property type="entry name" value="IONOTROPIC GLUTAMATE RECEPTOR"/>
    <property type="match status" value="1"/>
</dbReference>
<protein>
    <submittedName>
        <fullName evidence="13">Glutamate receptor 2.2</fullName>
    </submittedName>
</protein>
<dbReference type="InterPro" id="IPR015683">
    <property type="entry name" value="Ionotropic_Glu_rcpt"/>
</dbReference>
<dbReference type="GO" id="GO:0016020">
    <property type="term" value="C:membrane"/>
    <property type="evidence" value="ECO:0007669"/>
    <property type="project" value="UniProtKB-SubCell"/>
</dbReference>
<dbReference type="GO" id="GO:0015276">
    <property type="term" value="F:ligand-gated monoatomic ion channel activity"/>
    <property type="evidence" value="ECO:0007669"/>
    <property type="project" value="InterPro"/>
</dbReference>
<evidence type="ECO:0000256" key="2">
    <source>
        <dbReference type="ARBA" id="ARBA00022448"/>
    </source>
</evidence>
<evidence type="ECO:0000256" key="1">
    <source>
        <dbReference type="ARBA" id="ARBA00004141"/>
    </source>
</evidence>
<dbReference type="EMBL" id="JABWDY010005896">
    <property type="protein sequence ID" value="KAF5204080.1"/>
    <property type="molecule type" value="Genomic_DNA"/>
</dbReference>
<feature type="transmembrane region" description="Helical" evidence="11">
    <location>
        <begin position="452"/>
        <end position="476"/>
    </location>
</feature>
<keyword evidence="4 11" id="KW-1133">Transmembrane helix</keyword>
<keyword evidence="2" id="KW-0813">Transport</keyword>
<keyword evidence="5" id="KW-0406">Ion transport</keyword>
<keyword evidence="3 11" id="KW-0812">Transmembrane</keyword>
<dbReference type="Pfam" id="PF00060">
    <property type="entry name" value="Lig_chan"/>
    <property type="match status" value="1"/>
</dbReference>
<evidence type="ECO:0000256" key="7">
    <source>
        <dbReference type="ARBA" id="ARBA00023170"/>
    </source>
</evidence>
<evidence type="ECO:0000256" key="4">
    <source>
        <dbReference type="ARBA" id="ARBA00022989"/>
    </source>
</evidence>
<evidence type="ECO:0000256" key="5">
    <source>
        <dbReference type="ARBA" id="ARBA00023065"/>
    </source>
</evidence>
<dbReference type="CDD" id="cd13686">
    <property type="entry name" value="GluR_Plant"/>
    <property type="match status" value="1"/>
</dbReference>
<sequence length="530" mass="59757">MKFKGLSGEFNLINERLQPPGYQIVNVIGKGEREIGFWTPTCGISRQLQFINNKKNCSSTSINKLGPIIWPGESLATPLGWMVPNKKFFKVGVPESSQFEEFVSAQKDPRTDEIVGNGFSIDVFKAVVDAMPVSMPFQFIPIRVNRPGDEDSLINEVILKNIDVLVAATSIQLNQSFYVDFSTPYTDLGVSMIVPIPTDQRKDGWVFLKPFTTILWLTSIATFMFTVTVVALLEHQINTEFWKKPKIRLSTVFWFSLSTSIHRDRVESNMSKFVVIIWVIVLFVLTSSYTASLSSLLTVQQLTTTTISGLQRNNDYLGYRRGSFVLDLLKRWYFDESKLKALDNLEEYHEALSKGSGNGGVAAIVDEVPFVNIFLSKHCSRYTSIGPIYNSDGFGFVFQKGSFLTSEFSAAISKLKDDGDIDRISNKWSRLQPSCENITITPPSNSLSLDSFWVLFLFMVTASSIAALLHIILAFYKNYQKRVVQQKTPNNDDDLAVILFRPGAETDLSSFRSIQTPDTVIYSRDDSSYR</sequence>
<reference evidence="13 14" key="1">
    <citation type="submission" date="2020-06" db="EMBL/GenBank/DDBJ databases">
        <title>Transcriptomic and genomic resources for Thalictrum thalictroides and T. hernandezii: Facilitating candidate gene discovery in an emerging model plant lineage.</title>
        <authorList>
            <person name="Arias T."/>
            <person name="Riano-Pachon D.M."/>
            <person name="Di Stilio V.S."/>
        </authorList>
    </citation>
    <scope>NUCLEOTIDE SEQUENCE [LARGE SCALE GENOMIC DNA]</scope>
    <source>
        <strain evidence="14">cv. WT478/WT964</strain>
        <tissue evidence="13">Leaves</tissue>
    </source>
</reference>
<feature type="transmembrane region" description="Helical" evidence="11">
    <location>
        <begin position="273"/>
        <end position="291"/>
    </location>
</feature>
<feature type="domain" description="Ionotropic glutamate receptor C-terminal" evidence="12">
    <location>
        <begin position="90"/>
        <end position="431"/>
    </location>
</feature>
<evidence type="ECO:0000313" key="13">
    <source>
        <dbReference type="EMBL" id="KAF5204080.1"/>
    </source>
</evidence>
<dbReference type="FunFam" id="3.40.190.10:FF:000217">
    <property type="entry name" value="Glutamate receptor"/>
    <property type="match status" value="1"/>
</dbReference>
<evidence type="ECO:0000256" key="9">
    <source>
        <dbReference type="ARBA" id="ARBA00023286"/>
    </source>
</evidence>
<proteinExistence type="predicted"/>
<comment type="subcellular location">
    <subcellularLocation>
        <location evidence="1">Membrane</location>
        <topology evidence="1">Multi-pass membrane protein</topology>
    </subcellularLocation>
</comment>
<keyword evidence="14" id="KW-1185">Reference proteome</keyword>
<dbReference type="InterPro" id="IPR001320">
    <property type="entry name" value="Iontro_rcpt_C"/>
</dbReference>
<dbReference type="SMART" id="SM00079">
    <property type="entry name" value="PBPe"/>
    <property type="match status" value="1"/>
</dbReference>
<keyword evidence="6 11" id="KW-0472">Membrane</keyword>
<dbReference type="OrthoDB" id="5984008at2759"/>
<evidence type="ECO:0000313" key="14">
    <source>
        <dbReference type="Proteomes" id="UP000554482"/>
    </source>
</evidence>
<gene>
    <name evidence="13" type="ORF">FRX31_006335</name>
</gene>
<dbReference type="Gene3D" id="3.40.190.10">
    <property type="entry name" value="Periplasmic binding protein-like II"/>
    <property type="match status" value="2"/>
</dbReference>
<evidence type="ECO:0000256" key="3">
    <source>
        <dbReference type="ARBA" id="ARBA00022692"/>
    </source>
</evidence>
<accession>A0A7J6X684</accession>
<organism evidence="13 14">
    <name type="scientific">Thalictrum thalictroides</name>
    <name type="common">Rue-anemone</name>
    <name type="synonym">Anemone thalictroides</name>
    <dbReference type="NCBI Taxonomy" id="46969"/>
    <lineage>
        <taxon>Eukaryota</taxon>
        <taxon>Viridiplantae</taxon>
        <taxon>Streptophyta</taxon>
        <taxon>Embryophyta</taxon>
        <taxon>Tracheophyta</taxon>
        <taxon>Spermatophyta</taxon>
        <taxon>Magnoliopsida</taxon>
        <taxon>Ranunculales</taxon>
        <taxon>Ranunculaceae</taxon>
        <taxon>Thalictroideae</taxon>
        <taxon>Thalictrum</taxon>
    </lineage>
</organism>
<keyword evidence="8" id="KW-0325">Glycoprotein</keyword>
<evidence type="ECO:0000256" key="6">
    <source>
        <dbReference type="ARBA" id="ARBA00023136"/>
    </source>
</evidence>
<keyword evidence="9" id="KW-1071">Ligand-gated ion channel</keyword>